<accession>A0AA46DYY2</accession>
<evidence type="ECO:0000259" key="1">
    <source>
        <dbReference type="Pfam" id="PF01248"/>
    </source>
</evidence>
<evidence type="ECO:0000313" key="4">
    <source>
        <dbReference type="Proteomes" id="UP000294678"/>
    </source>
</evidence>
<dbReference type="Gene3D" id="3.30.1230.10">
    <property type="entry name" value="YlxR-like"/>
    <property type="match status" value="1"/>
</dbReference>
<dbReference type="Pfam" id="PF04296">
    <property type="entry name" value="YlxR"/>
    <property type="match status" value="1"/>
</dbReference>
<dbReference type="Proteomes" id="UP000294678">
    <property type="component" value="Unassembled WGS sequence"/>
</dbReference>
<dbReference type="Pfam" id="PF01248">
    <property type="entry name" value="Ribosomal_L7Ae"/>
    <property type="match status" value="1"/>
</dbReference>
<feature type="domain" description="Ribosomal protein eL8/eL30/eS12/Gadd45" evidence="1">
    <location>
        <begin position="90"/>
        <end position="165"/>
    </location>
</feature>
<proteinExistence type="predicted"/>
<dbReference type="InterPro" id="IPR037465">
    <property type="entry name" value="YlxR"/>
</dbReference>
<protein>
    <recommendedName>
        <fullName evidence="5">LSU ribosomal protein L7AE</fullName>
    </recommendedName>
</protein>
<evidence type="ECO:0000259" key="2">
    <source>
        <dbReference type="Pfam" id="PF04296"/>
    </source>
</evidence>
<dbReference type="InterPro" id="IPR004038">
    <property type="entry name" value="Ribosomal_eL8/eL30/eS12/Gad45"/>
</dbReference>
<dbReference type="RefSeq" id="WP_134112921.1">
    <property type="nucleotide sequence ID" value="NZ_SOBG01000004.1"/>
</dbReference>
<dbReference type="InterPro" id="IPR007393">
    <property type="entry name" value="YlxR_dom"/>
</dbReference>
<dbReference type="PANTHER" id="PTHR34215">
    <property type="entry name" value="BLL0784 PROTEIN"/>
    <property type="match status" value="1"/>
</dbReference>
<dbReference type="InterPro" id="IPR035931">
    <property type="entry name" value="YlxR-like_sf"/>
</dbReference>
<reference evidence="3 4" key="1">
    <citation type="submission" date="2019-03" db="EMBL/GenBank/DDBJ databases">
        <title>Genomic Encyclopedia of Type Strains, Phase IV (KMG-IV): sequencing the most valuable type-strain genomes for metagenomic binning, comparative biology and taxonomic classification.</title>
        <authorList>
            <person name="Goeker M."/>
        </authorList>
    </citation>
    <scope>NUCLEOTIDE SEQUENCE [LARGE SCALE GENOMIC DNA]</scope>
    <source>
        <strain evidence="3 4">DSM 100055</strain>
    </source>
</reference>
<sequence>MNKHVPQRTCVICREKKDKENFFRLIKVEGKFIFDKNKNKQSRGFYICKAKECLIKLSKHKKITISTEEMYKMAKELEKNNIEDKYIKILNVLKNSNSLCFGMEMTLKNQEKLKMLILANDINQKNREKLMKLCMDKKIKYIEVATKEKLGRFFGKESINVIGIIDKKVANGLKTL</sequence>
<dbReference type="InterPro" id="IPR029064">
    <property type="entry name" value="Ribosomal_eL30-like_sf"/>
</dbReference>
<gene>
    <name evidence="3" type="ORF">EV215_1030</name>
</gene>
<dbReference type="SUPFAM" id="SSF55315">
    <property type="entry name" value="L30e-like"/>
    <property type="match status" value="1"/>
</dbReference>
<dbReference type="Gene3D" id="3.30.1330.30">
    <property type="match status" value="1"/>
</dbReference>
<evidence type="ECO:0000313" key="3">
    <source>
        <dbReference type="EMBL" id="TDT70485.1"/>
    </source>
</evidence>
<name>A0AA46DYY2_9FUSO</name>
<evidence type="ECO:0008006" key="5">
    <source>
        <dbReference type="Google" id="ProtNLM"/>
    </source>
</evidence>
<comment type="caution">
    <text evidence="3">The sequence shown here is derived from an EMBL/GenBank/DDBJ whole genome shotgun (WGS) entry which is preliminary data.</text>
</comment>
<keyword evidence="4" id="KW-1185">Reference proteome</keyword>
<dbReference type="EMBL" id="SOBG01000004">
    <property type="protein sequence ID" value="TDT70485.1"/>
    <property type="molecule type" value="Genomic_DNA"/>
</dbReference>
<organism evidence="3 4">
    <name type="scientific">Hypnocyclicus thermotrophus</name>
    <dbReference type="NCBI Taxonomy" id="1627895"/>
    <lineage>
        <taxon>Bacteria</taxon>
        <taxon>Fusobacteriati</taxon>
        <taxon>Fusobacteriota</taxon>
        <taxon>Fusobacteriia</taxon>
        <taxon>Fusobacteriales</taxon>
        <taxon>Fusobacteriaceae</taxon>
        <taxon>Hypnocyclicus</taxon>
    </lineage>
</organism>
<dbReference type="SUPFAM" id="SSF64376">
    <property type="entry name" value="YlxR-like"/>
    <property type="match status" value="1"/>
</dbReference>
<dbReference type="PANTHER" id="PTHR34215:SF1">
    <property type="entry name" value="YLXR DOMAIN-CONTAINING PROTEIN"/>
    <property type="match status" value="1"/>
</dbReference>
<feature type="domain" description="YlxR" evidence="2">
    <location>
        <begin position="8"/>
        <end position="68"/>
    </location>
</feature>
<dbReference type="AlphaFoldDB" id="A0AA46DYY2"/>